<comment type="subcellular location">
    <subcellularLocation>
        <location evidence="2">Cell membrane</location>
    </subcellularLocation>
    <subcellularLocation>
        <location evidence="1">Membrane</location>
        <topology evidence="1">Multi-pass membrane protein</topology>
    </subcellularLocation>
</comment>
<dbReference type="Pfam" id="PF02932">
    <property type="entry name" value="Neur_chan_memb"/>
    <property type="match status" value="1"/>
</dbReference>
<dbReference type="GO" id="GO:0005886">
    <property type="term" value="C:plasma membrane"/>
    <property type="evidence" value="ECO:0007669"/>
    <property type="project" value="UniProtKB-SubCell"/>
</dbReference>
<keyword evidence="7 11" id="KW-1133">Transmembrane helix</keyword>
<feature type="transmembrane region" description="Helical" evidence="11">
    <location>
        <begin position="236"/>
        <end position="258"/>
    </location>
</feature>
<dbReference type="PRINTS" id="PR00252">
    <property type="entry name" value="NRIONCHANNEL"/>
</dbReference>
<evidence type="ECO:0000256" key="8">
    <source>
        <dbReference type="ARBA" id="ARBA00023065"/>
    </source>
</evidence>
<dbReference type="GO" id="GO:0099095">
    <property type="term" value="F:ligand-gated monoatomic anion channel activity"/>
    <property type="evidence" value="ECO:0007669"/>
    <property type="project" value="UniProtKB-ARBA"/>
</dbReference>
<accession>A0A7R8WJK6</accession>
<dbReference type="InterPro" id="IPR006028">
    <property type="entry name" value="GABAA/Glycine_rcpt"/>
</dbReference>
<dbReference type="GO" id="GO:0004888">
    <property type="term" value="F:transmembrane signaling receptor activity"/>
    <property type="evidence" value="ECO:0007669"/>
    <property type="project" value="InterPro"/>
</dbReference>
<evidence type="ECO:0000256" key="1">
    <source>
        <dbReference type="ARBA" id="ARBA00004141"/>
    </source>
</evidence>
<dbReference type="CDD" id="cd19049">
    <property type="entry name" value="LGIC_TM_anion"/>
    <property type="match status" value="1"/>
</dbReference>
<sequence>MEFSVDMFLRQKWVDDRLKYQMQNGEKSLVVTNKNFDNVWTPDTYFRNVKDATFHQITKPNRFLRIKPDGEMLLSMRLTLKLSCQMNLANYPFDTQVCLMELASYSYLDSQVKLLWNRENGGTGVKVKDELQIGQFNLIKTEPDPNECLEVYSTGNFSCLIATFVFQRQNAFHLLQTYVPTILIVAISWVSFWLDPNAIPGRVTLGVTTLLTITTLASGVRANLPPVSYIKAIDIWIGICMMFVFGALLEFTLVNYLARSKQGFSWRSIQCWKQVGQDRTKDFKLNSRNGEANDDTIEEAIDIWIGICMMFVFGALLEFTLVNYLARSKQGFSWRSIQCWKQVGQDRTKDFKLNSRNGEANDDTIEEDKPSTSAALTSPEIQPSATNNTMRCRFVQLA</sequence>
<feature type="transmembrane region" description="Helical" evidence="11">
    <location>
        <begin position="205"/>
        <end position="224"/>
    </location>
</feature>
<dbReference type="InterPro" id="IPR006201">
    <property type="entry name" value="Neur_channel"/>
</dbReference>
<dbReference type="InterPro" id="IPR036719">
    <property type="entry name" value="Neuro-gated_channel_TM_sf"/>
</dbReference>
<dbReference type="InterPro" id="IPR038050">
    <property type="entry name" value="Neuro_actylchol_rec"/>
</dbReference>
<evidence type="ECO:0000256" key="4">
    <source>
        <dbReference type="ARBA" id="ARBA00022475"/>
    </source>
</evidence>
<keyword evidence="4" id="KW-1003">Cell membrane</keyword>
<proteinExistence type="inferred from homology"/>
<dbReference type="Gene3D" id="2.70.170.10">
    <property type="entry name" value="Neurotransmitter-gated ion-channel ligand-binding domain"/>
    <property type="match status" value="1"/>
</dbReference>
<dbReference type="PANTHER" id="PTHR18945">
    <property type="entry name" value="NEUROTRANSMITTER GATED ION CHANNEL"/>
    <property type="match status" value="1"/>
</dbReference>
<keyword evidence="10 11" id="KW-0407">Ion channel</keyword>
<dbReference type="SUPFAM" id="SSF90112">
    <property type="entry name" value="Neurotransmitter-gated ion-channel transmembrane pore"/>
    <property type="match status" value="2"/>
</dbReference>
<keyword evidence="6" id="KW-0732">Signal</keyword>
<dbReference type="Gene3D" id="1.20.58.390">
    <property type="entry name" value="Neurotransmitter-gated ion-channel transmembrane domain"/>
    <property type="match status" value="1"/>
</dbReference>
<evidence type="ECO:0000256" key="12">
    <source>
        <dbReference type="SAM" id="MobiDB-lite"/>
    </source>
</evidence>
<dbReference type="InterPro" id="IPR018000">
    <property type="entry name" value="Neurotransmitter_ion_chnl_CS"/>
</dbReference>
<feature type="transmembrane region" description="Helical" evidence="11">
    <location>
        <begin position="303"/>
        <end position="326"/>
    </location>
</feature>
<keyword evidence="8 11" id="KW-0406">Ion transport</keyword>
<reference evidence="13" key="1">
    <citation type="submission" date="2020-11" db="EMBL/GenBank/DDBJ databases">
        <authorList>
            <person name="Tran Van P."/>
        </authorList>
    </citation>
    <scope>NUCLEOTIDE SEQUENCE</scope>
</reference>
<dbReference type="CDD" id="cd18987">
    <property type="entry name" value="LGIC_ECD_anion"/>
    <property type="match status" value="1"/>
</dbReference>
<evidence type="ECO:0000256" key="11">
    <source>
        <dbReference type="RuleBase" id="RU000687"/>
    </source>
</evidence>
<name>A0A7R8WJK6_9CRUS</name>
<dbReference type="FunFam" id="2.70.170.10:FF:000065">
    <property type="entry name" value="Glutamate-gated chloride channel, putative"/>
    <property type="match status" value="1"/>
</dbReference>
<dbReference type="EMBL" id="OB665375">
    <property type="protein sequence ID" value="CAD7232947.1"/>
    <property type="molecule type" value="Genomic_DNA"/>
</dbReference>
<evidence type="ECO:0000256" key="7">
    <source>
        <dbReference type="ARBA" id="ARBA00022989"/>
    </source>
</evidence>
<comment type="similarity">
    <text evidence="11">Belongs to the ligand-gated ion channel (TC 1.A.9) family.</text>
</comment>
<gene>
    <name evidence="13" type="ORF">CTOB1V02_LOCUS10772</name>
</gene>
<dbReference type="Gene3D" id="6.10.250.2810">
    <property type="match status" value="1"/>
</dbReference>
<dbReference type="InterPro" id="IPR036734">
    <property type="entry name" value="Neur_chan_lig-bd_sf"/>
</dbReference>
<dbReference type="Pfam" id="PF02931">
    <property type="entry name" value="Neur_chan_LBD"/>
    <property type="match status" value="1"/>
</dbReference>
<keyword evidence="9 11" id="KW-0472">Membrane</keyword>
<dbReference type="NCBIfam" id="TIGR00860">
    <property type="entry name" value="LIC"/>
    <property type="match status" value="1"/>
</dbReference>
<evidence type="ECO:0000256" key="2">
    <source>
        <dbReference type="ARBA" id="ARBA00004236"/>
    </source>
</evidence>
<dbReference type="GO" id="GO:0005230">
    <property type="term" value="F:extracellular ligand-gated monoatomic ion channel activity"/>
    <property type="evidence" value="ECO:0007669"/>
    <property type="project" value="InterPro"/>
</dbReference>
<feature type="transmembrane region" description="Helical" evidence="11">
    <location>
        <begin position="174"/>
        <end position="193"/>
    </location>
</feature>
<dbReference type="SUPFAM" id="SSF63712">
    <property type="entry name" value="Nicotinic receptor ligand binding domain-like"/>
    <property type="match status" value="1"/>
</dbReference>
<dbReference type="OrthoDB" id="6359347at2759"/>
<evidence type="ECO:0000256" key="3">
    <source>
        <dbReference type="ARBA" id="ARBA00022448"/>
    </source>
</evidence>
<evidence type="ECO:0000256" key="10">
    <source>
        <dbReference type="ARBA" id="ARBA00023303"/>
    </source>
</evidence>
<evidence type="ECO:0000256" key="5">
    <source>
        <dbReference type="ARBA" id="ARBA00022692"/>
    </source>
</evidence>
<dbReference type="PRINTS" id="PR00253">
    <property type="entry name" value="GABAARECEPTR"/>
</dbReference>
<feature type="region of interest" description="Disordered" evidence="12">
    <location>
        <begin position="352"/>
        <end position="384"/>
    </location>
</feature>
<evidence type="ECO:0000313" key="13">
    <source>
        <dbReference type="EMBL" id="CAD7232947.1"/>
    </source>
</evidence>
<evidence type="ECO:0000256" key="9">
    <source>
        <dbReference type="ARBA" id="ARBA00023136"/>
    </source>
</evidence>
<feature type="compositionally biased region" description="Polar residues" evidence="12">
    <location>
        <begin position="371"/>
        <end position="384"/>
    </location>
</feature>
<keyword evidence="5 11" id="KW-0812">Transmembrane</keyword>
<organism evidence="13">
    <name type="scientific">Cyprideis torosa</name>
    <dbReference type="NCBI Taxonomy" id="163714"/>
    <lineage>
        <taxon>Eukaryota</taxon>
        <taxon>Metazoa</taxon>
        <taxon>Ecdysozoa</taxon>
        <taxon>Arthropoda</taxon>
        <taxon>Crustacea</taxon>
        <taxon>Oligostraca</taxon>
        <taxon>Ostracoda</taxon>
        <taxon>Podocopa</taxon>
        <taxon>Podocopida</taxon>
        <taxon>Cytherocopina</taxon>
        <taxon>Cytheroidea</taxon>
        <taxon>Cytherideidae</taxon>
        <taxon>Cyprideis</taxon>
    </lineage>
</organism>
<keyword evidence="3 11" id="KW-0813">Transport</keyword>
<dbReference type="PROSITE" id="PS00236">
    <property type="entry name" value="NEUROTR_ION_CHANNEL"/>
    <property type="match status" value="1"/>
</dbReference>
<protein>
    <submittedName>
        <fullName evidence="13">Uncharacterized protein</fullName>
    </submittedName>
</protein>
<evidence type="ECO:0000256" key="6">
    <source>
        <dbReference type="ARBA" id="ARBA00022729"/>
    </source>
</evidence>
<dbReference type="InterPro" id="IPR006202">
    <property type="entry name" value="Neur_chan_lig-bd"/>
</dbReference>
<dbReference type="InterPro" id="IPR006029">
    <property type="entry name" value="Neurotrans-gated_channel_TM"/>
</dbReference>
<dbReference type="AlphaFoldDB" id="A0A7R8WJK6"/>
<dbReference type="GO" id="GO:0005254">
    <property type="term" value="F:chloride channel activity"/>
    <property type="evidence" value="ECO:0007669"/>
    <property type="project" value="UniProtKB-ARBA"/>
</dbReference>